<dbReference type="OrthoDB" id="1920918at2"/>
<comment type="caution">
    <text evidence="1">The sequence shown here is derived from an EMBL/GenBank/DDBJ whole genome shotgun (WGS) entry which is preliminary data.</text>
</comment>
<evidence type="ECO:0000313" key="1">
    <source>
        <dbReference type="EMBL" id="PRR70883.1"/>
    </source>
</evidence>
<proteinExistence type="predicted"/>
<sequence>MELPIVEYDRFGRIKYNPAFHTKHKTPWSMEDLQYLVNWYDIIGPEEMSFALERPVTAIQQKVTVLRRQGYMKKPDKFGYHRRIKKELRQQP</sequence>
<keyword evidence="2" id="KW-1185">Reference proteome</keyword>
<accession>A0A2T0APH0</accession>
<protein>
    <submittedName>
        <fullName evidence="1">Uncharacterized protein</fullName>
    </submittedName>
</protein>
<gene>
    <name evidence="1" type="ORF">CPAL_19730</name>
</gene>
<organism evidence="1 2">
    <name type="scientific">Clostridium thermopalmarium DSM 5974</name>
    <dbReference type="NCBI Taxonomy" id="1121340"/>
    <lineage>
        <taxon>Bacteria</taxon>
        <taxon>Bacillati</taxon>
        <taxon>Bacillota</taxon>
        <taxon>Clostridia</taxon>
        <taxon>Eubacteriales</taxon>
        <taxon>Clostridiaceae</taxon>
        <taxon>Clostridium</taxon>
    </lineage>
</organism>
<reference evidence="1 2" key="1">
    <citation type="submission" date="2018-03" db="EMBL/GenBank/DDBJ databases">
        <title>Genome sequence of Clostridium thermopalmarium DSM 5974.</title>
        <authorList>
            <person name="Poehlein A."/>
            <person name="Daniel R."/>
        </authorList>
    </citation>
    <scope>NUCLEOTIDE SEQUENCE [LARGE SCALE GENOMIC DNA]</scope>
    <source>
        <strain evidence="1 2">DSM 5974</strain>
    </source>
</reference>
<dbReference type="EMBL" id="PVXN01000053">
    <property type="protein sequence ID" value="PRR70883.1"/>
    <property type="molecule type" value="Genomic_DNA"/>
</dbReference>
<dbReference type="Proteomes" id="UP000239614">
    <property type="component" value="Unassembled WGS sequence"/>
</dbReference>
<name>A0A2T0APH0_9CLOT</name>
<dbReference type="AlphaFoldDB" id="A0A2T0APH0"/>
<dbReference type="RefSeq" id="WP_106024516.1">
    <property type="nucleotide sequence ID" value="NZ_PVXN01000053.1"/>
</dbReference>
<evidence type="ECO:0000313" key="2">
    <source>
        <dbReference type="Proteomes" id="UP000239614"/>
    </source>
</evidence>